<dbReference type="AlphaFoldDB" id="A0A8J3L0P8"/>
<evidence type="ECO:0000313" key="2">
    <source>
        <dbReference type="Proteomes" id="UP000630887"/>
    </source>
</evidence>
<protein>
    <submittedName>
        <fullName evidence="1">Uncharacterized protein</fullName>
    </submittedName>
</protein>
<accession>A0A8J3L0P8</accession>
<dbReference type="EMBL" id="BONI01000007">
    <property type="protein sequence ID" value="GIG04575.1"/>
    <property type="molecule type" value="Genomic_DNA"/>
</dbReference>
<dbReference type="Proteomes" id="UP000630887">
    <property type="component" value="Unassembled WGS sequence"/>
</dbReference>
<gene>
    <name evidence="1" type="ORF">Cco03nite_12750</name>
</gene>
<sequence>MTGRSDTLPWEVEAVAGAASRARARYAKPVVVPDGLELLAGPTSGVVALPRHLKWSGSAGYDLDEPGRIMDLYRTVINEAATPDDLHRYLNEAALKSLWETIWLPAPVRTAWEHRFPELATARTSTEPA</sequence>
<comment type="caution">
    <text evidence="1">The sequence shown here is derived from an EMBL/GenBank/DDBJ whole genome shotgun (WGS) entry which is preliminary data.</text>
</comment>
<evidence type="ECO:0000313" key="1">
    <source>
        <dbReference type="EMBL" id="GIG04575.1"/>
    </source>
</evidence>
<reference evidence="1 2" key="1">
    <citation type="submission" date="2021-01" db="EMBL/GenBank/DDBJ databases">
        <title>Whole genome shotgun sequence of Catellatospora coxensis NBRC 107359.</title>
        <authorList>
            <person name="Komaki H."/>
            <person name="Tamura T."/>
        </authorList>
    </citation>
    <scope>NUCLEOTIDE SEQUENCE [LARGE SCALE GENOMIC DNA]</scope>
    <source>
        <strain evidence="1 2">NBRC 107359</strain>
    </source>
</reference>
<name>A0A8J3L0P8_9ACTN</name>
<organism evidence="1 2">
    <name type="scientific">Catellatospora coxensis</name>
    <dbReference type="NCBI Taxonomy" id="310354"/>
    <lineage>
        <taxon>Bacteria</taxon>
        <taxon>Bacillati</taxon>
        <taxon>Actinomycetota</taxon>
        <taxon>Actinomycetes</taxon>
        <taxon>Micromonosporales</taxon>
        <taxon>Micromonosporaceae</taxon>
        <taxon>Catellatospora</taxon>
    </lineage>
</organism>
<keyword evidence="2" id="KW-1185">Reference proteome</keyword>
<proteinExistence type="predicted"/>